<keyword evidence="7 15" id="KW-0812">Transmembrane</keyword>
<name>A0ABN8NG68_9CNID</name>
<evidence type="ECO:0000313" key="16">
    <source>
        <dbReference type="EMBL" id="CAH3106132.1"/>
    </source>
</evidence>
<dbReference type="EMBL" id="CALNXK010000018">
    <property type="protein sequence ID" value="CAH3106132.1"/>
    <property type="molecule type" value="Genomic_DNA"/>
</dbReference>
<evidence type="ECO:0000256" key="6">
    <source>
        <dbReference type="ARBA" id="ARBA00022660"/>
    </source>
</evidence>
<sequence>MWYEALPPFIIMAGCITITGYGLKIIDKLFLEGKPRRYNLDDFDRRMIERDEQITGSKNRQKEKILGKLLGSWNYMTGKLCNMMQSEV</sequence>
<dbReference type="InterPro" id="IPR017384">
    <property type="entry name" value="NADH_Ub_cplx-1_asu_su-1"/>
</dbReference>
<keyword evidence="8" id="KW-0999">Mitochondrion inner membrane</keyword>
<evidence type="ECO:0000313" key="17">
    <source>
        <dbReference type="Proteomes" id="UP001159405"/>
    </source>
</evidence>
<gene>
    <name evidence="16" type="ORF">PLOB_00013660</name>
</gene>
<evidence type="ECO:0000256" key="4">
    <source>
        <dbReference type="ARBA" id="ARBA00016392"/>
    </source>
</evidence>
<keyword evidence="12 15" id="KW-0472">Membrane</keyword>
<dbReference type="PANTHER" id="PTHR17098">
    <property type="entry name" value="NADH-UBIQUINONE OXIDOREDUCTASE MWFE SUBUNIT"/>
    <property type="match status" value="1"/>
</dbReference>
<evidence type="ECO:0000256" key="15">
    <source>
        <dbReference type="SAM" id="Phobius"/>
    </source>
</evidence>
<comment type="subcellular location">
    <subcellularLocation>
        <location evidence="2">Mitochondrion inner membrane</location>
        <topology evidence="2">Single-pass membrane protein</topology>
        <orientation evidence="2">Matrix side</orientation>
    </subcellularLocation>
</comment>
<reference evidence="16 17" key="1">
    <citation type="submission" date="2022-05" db="EMBL/GenBank/DDBJ databases">
        <authorList>
            <consortium name="Genoscope - CEA"/>
            <person name="William W."/>
        </authorList>
    </citation>
    <scope>NUCLEOTIDE SEQUENCE [LARGE SCALE GENOMIC DNA]</scope>
</reference>
<dbReference type="Pfam" id="PF15879">
    <property type="entry name" value="MWFE"/>
    <property type="match status" value="1"/>
</dbReference>
<evidence type="ECO:0000256" key="14">
    <source>
        <dbReference type="ARBA" id="ARBA00033255"/>
    </source>
</evidence>
<evidence type="ECO:0000256" key="7">
    <source>
        <dbReference type="ARBA" id="ARBA00022692"/>
    </source>
</evidence>
<evidence type="ECO:0000256" key="12">
    <source>
        <dbReference type="ARBA" id="ARBA00023136"/>
    </source>
</evidence>
<keyword evidence="17" id="KW-1185">Reference proteome</keyword>
<organism evidence="16 17">
    <name type="scientific">Porites lobata</name>
    <dbReference type="NCBI Taxonomy" id="104759"/>
    <lineage>
        <taxon>Eukaryota</taxon>
        <taxon>Metazoa</taxon>
        <taxon>Cnidaria</taxon>
        <taxon>Anthozoa</taxon>
        <taxon>Hexacorallia</taxon>
        <taxon>Scleractinia</taxon>
        <taxon>Fungiina</taxon>
        <taxon>Poritidae</taxon>
        <taxon>Porites</taxon>
    </lineage>
</organism>
<evidence type="ECO:0000256" key="3">
    <source>
        <dbReference type="ARBA" id="ARBA00009960"/>
    </source>
</evidence>
<evidence type="ECO:0000256" key="8">
    <source>
        <dbReference type="ARBA" id="ARBA00022792"/>
    </source>
</evidence>
<evidence type="ECO:0000256" key="10">
    <source>
        <dbReference type="ARBA" id="ARBA00022989"/>
    </source>
</evidence>
<comment type="similarity">
    <text evidence="3">Belongs to the complex I NDUFA1 subunit family.</text>
</comment>
<comment type="caution">
    <text evidence="16">The sequence shown here is derived from an EMBL/GenBank/DDBJ whole genome shotgun (WGS) entry which is preliminary data.</text>
</comment>
<dbReference type="PANTHER" id="PTHR17098:SF2">
    <property type="entry name" value="NADH DEHYDROGENASE [UBIQUINONE] 1 ALPHA SUBCOMPLEX SUBUNIT 1"/>
    <property type="match status" value="1"/>
</dbReference>
<accession>A0ABN8NG68</accession>
<evidence type="ECO:0000256" key="9">
    <source>
        <dbReference type="ARBA" id="ARBA00022982"/>
    </source>
</evidence>
<keyword evidence="10 15" id="KW-1133">Transmembrane helix</keyword>
<evidence type="ECO:0000256" key="13">
    <source>
        <dbReference type="ARBA" id="ARBA00029847"/>
    </source>
</evidence>
<evidence type="ECO:0000256" key="5">
    <source>
        <dbReference type="ARBA" id="ARBA00022448"/>
    </source>
</evidence>
<evidence type="ECO:0000256" key="11">
    <source>
        <dbReference type="ARBA" id="ARBA00023128"/>
    </source>
</evidence>
<keyword evidence="5" id="KW-0813">Transport</keyword>
<dbReference type="Proteomes" id="UP001159405">
    <property type="component" value="Unassembled WGS sequence"/>
</dbReference>
<keyword evidence="6" id="KW-0679">Respiratory chain</keyword>
<protein>
    <recommendedName>
        <fullName evidence="4">NADH dehydrogenase [ubiquinone] 1 alpha subcomplex subunit 1</fullName>
    </recommendedName>
    <alternativeName>
        <fullName evidence="14">Complex I-MWFE</fullName>
    </alternativeName>
    <alternativeName>
        <fullName evidence="13">NADH-ubiquinone oxidoreductase MWFE subunit</fullName>
    </alternativeName>
</protein>
<keyword evidence="9" id="KW-0249">Electron transport</keyword>
<evidence type="ECO:0000256" key="1">
    <source>
        <dbReference type="ARBA" id="ARBA00003195"/>
    </source>
</evidence>
<comment type="function">
    <text evidence="1">Accessory subunit of the mitochondrial membrane respiratory chain NADH dehydrogenase (Complex I), that is believed not to be involved in catalysis. Complex I functions in the transfer of electrons from NADH to the respiratory chain. The immediate electron acceptor for the enzyme is believed to be ubiquinone.</text>
</comment>
<evidence type="ECO:0000256" key="2">
    <source>
        <dbReference type="ARBA" id="ARBA00004298"/>
    </source>
</evidence>
<keyword evidence="11" id="KW-0496">Mitochondrion</keyword>
<proteinExistence type="inferred from homology"/>
<feature type="transmembrane region" description="Helical" evidence="15">
    <location>
        <begin position="6"/>
        <end position="26"/>
    </location>
</feature>